<evidence type="ECO:0000313" key="1">
    <source>
        <dbReference type="EMBL" id="MBA8888736.1"/>
    </source>
</evidence>
<dbReference type="AlphaFoldDB" id="A0A839F2C5"/>
<proteinExistence type="predicted"/>
<name>A0A839F2C5_9GAMM</name>
<dbReference type="Proteomes" id="UP000550401">
    <property type="component" value="Unassembled WGS sequence"/>
</dbReference>
<accession>A0A839F2C5</accession>
<sequence>MKLSTNPDGGWQAVAVFEVESDAAVAVDAFVVQFDDDVDRTSTCKLVRAADAPRGYCWFEALLDFGSGEWRAIRRASALISGLERARLPGYRLLAGREWIGLAAMQRQHEAEAMTR</sequence>
<comment type="caution">
    <text evidence="1">The sequence shown here is derived from an EMBL/GenBank/DDBJ whole genome shotgun (WGS) entry which is preliminary data.</text>
</comment>
<gene>
    <name evidence="1" type="ORF">FHW12_002972</name>
</gene>
<dbReference type="EMBL" id="JACGXL010000005">
    <property type="protein sequence ID" value="MBA8888736.1"/>
    <property type="molecule type" value="Genomic_DNA"/>
</dbReference>
<protein>
    <submittedName>
        <fullName evidence="1">Uncharacterized protein</fullName>
    </submittedName>
</protein>
<evidence type="ECO:0000313" key="2">
    <source>
        <dbReference type="Proteomes" id="UP000550401"/>
    </source>
</evidence>
<reference evidence="1 2" key="1">
    <citation type="submission" date="2020-07" db="EMBL/GenBank/DDBJ databases">
        <title>Genomic Encyclopedia of Type Strains, Phase IV (KMG-V): Genome sequencing to study the core and pangenomes of soil and plant-associated prokaryotes.</title>
        <authorList>
            <person name="Whitman W."/>
        </authorList>
    </citation>
    <scope>NUCLEOTIDE SEQUENCE [LARGE SCALE GENOMIC DNA]</scope>
    <source>
        <strain evidence="1 2">RH2WT43</strain>
    </source>
</reference>
<keyword evidence="2" id="KW-1185">Reference proteome</keyword>
<dbReference type="RefSeq" id="WP_182531792.1">
    <property type="nucleotide sequence ID" value="NZ_JACGXL010000005.1"/>
</dbReference>
<organism evidence="1 2">
    <name type="scientific">Dokdonella fugitiva</name>
    <dbReference type="NCBI Taxonomy" id="328517"/>
    <lineage>
        <taxon>Bacteria</taxon>
        <taxon>Pseudomonadati</taxon>
        <taxon>Pseudomonadota</taxon>
        <taxon>Gammaproteobacteria</taxon>
        <taxon>Lysobacterales</taxon>
        <taxon>Rhodanobacteraceae</taxon>
        <taxon>Dokdonella</taxon>
    </lineage>
</organism>